<evidence type="ECO:0000259" key="2">
    <source>
        <dbReference type="Pfam" id="PF06985"/>
    </source>
</evidence>
<evidence type="ECO:0000256" key="1">
    <source>
        <dbReference type="SAM" id="MobiDB-lite"/>
    </source>
</evidence>
<dbReference type="InterPro" id="IPR010730">
    <property type="entry name" value="HET"/>
</dbReference>
<comment type="caution">
    <text evidence="3">The sequence shown here is derived from an EMBL/GenBank/DDBJ whole genome shotgun (WGS) entry which is preliminary data.</text>
</comment>
<dbReference type="AlphaFoldDB" id="A0AA40CIZ1"/>
<evidence type="ECO:0000313" key="3">
    <source>
        <dbReference type="EMBL" id="KAK0639233.1"/>
    </source>
</evidence>
<dbReference type="Proteomes" id="UP001174936">
    <property type="component" value="Unassembled WGS sequence"/>
</dbReference>
<dbReference type="Pfam" id="PF06985">
    <property type="entry name" value="HET"/>
    <property type="match status" value="1"/>
</dbReference>
<feature type="region of interest" description="Disordered" evidence="1">
    <location>
        <begin position="491"/>
        <end position="514"/>
    </location>
</feature>
<organism evidence="3 4">
    <name type="scientific">Cercophora newfieldiana</name>
    <dbReference type="NCBI Taxonomy" id="92897"/>
    <lineage>
        <taxon>Eukaryota</taxon>
        <taxon>Fungi</taxon>
        <taxon>Dikarya</taxon>
        <taxon>Ascomycota</taxon>
        <taxon>Pezizomycotina</taxon>
        <taxon>Sordariomycetes</taxon>
        <taxon>Sordariomycetidae</taxon>
        <taxon>Sordariales</taxon>
        <taxon>Lasiosphaeriaceae</taxon>
        <taxon>Cercophora</taxon>
    </lineage>
</organism>
<evidence type="ECO:0000313" key="4">
    <source>
        <dbReference type="Proteomes" id="UP001174936"/>
    </source>
</evidence>
<keyword evidence="4" id="KW-1185">Reference proteome</keyword>
<feature type="domain" description="Heterokaryon incompatibility" evidence="2">
    <location>
        <begin position="108"/>
        <end position="260"/>
    </location>
</feature>
<dbReference type="PANTHER" id="PTHR33112">
    <property type="entry name" value="DOMAIN PROTEIN, PUTATIVE-RELATED"/>
    <property type="match status" value="1"/>
</dbReference>
<feature type="compositionally biased region" description="Basic and acidic residues" evidence="1">
    <location>
        <begin position="502"/>
        <end position="512"/>
    </location>
</feature>
<proteinExistence type="predicted"/>
<reference evidence="3" key="1">
    <citation type="submission" date="2023-06" db="EMBL/GenBank/DDBJ databases">
        <title>Genome-scale phylogeny and comparative genomics of the fungal order Sordariales.</title>
        <authorList>
            <consortium name="Lawrence Berkeley National Laboratory"/>
            <person name="Hensen N."/>
            <person name="Bonometti L."/>
            <person name="Westerberg I."/>
            <person name="Brannstrom I.O."/>
            <person name="Guillou S."/>
            <person name="Cros-Aarteil S."/>
            <person name="Calhoun S."/>
            <person name="Haridas S."/>
            <person name="Kuo A."/>
            <person name="Mondo S."/>
            <person name="Pangilinan J."/>
            <person name="Riley R."/>
            <person name="Labutti K."/>
            <person name="Andreopoulos B."/>
            <person name="Lipzen A."/>
            <person name="Chen C."/>
            <person name="Yanf M."/>
            <person name="Daum C."/>
            <person name="Ng V."/>
            <person name="Clum A."/>
            <person name="Steindorff A."/>
            <person name="Ohm R."/>
            <person name="Martin F."/>
            <person name="Silar P."/>
            <person name="Natvig D."/>
            <person name="Lalanne C."/>
            <person name="Gautier V."/>
            <person name="Ament-Velasquez S.L."/>
            <person name="Kruys A."/>
            <person name="Hutchinson M.I."/>
            <person name="Powell A.J."/>
            <person name="Barry K."/>
            <person name="Miller A.N."/>
            <person name="Grigoriev I.V."/>
            <person name="Debuchy R."/>
            <person name="Gladieux P."/>
            <person name="Thoren M.H."/>
            <person name="Johannesson H."/>
        </authorList>
    </citation>
    <scope>NUCLEOTIDE SEQUENCE</scope>
    <source>
        <strain evidence="3">SMH2532-1</strain>
    </source>
</reference>
<protein>
    <submittedName>
        <fullName evidence="3">Heterokaryon incompatibility protein-domain-containing protein</fullName>
    </submittedName>
</protein>
<dbReference type="EMBL" id="JAULSV010000007">
    <property type="protein sequence ID" value="KAK0639233.1"/>
    <property type="molecule type" value="Genomic_DNA"/>
</dbReference>
<dbReference type="PANTHER" id="PTHR33112:SF12">
    <property type="entry name" value="HETEROKARYON INCOMPATIBILITY DOMAIN-CONTAINING PROTEIN"/>
    <property type="match status" value="1"/>
</dbReference>
<accession>A0AA40CIZ1</accession>
<sequence>MALETTWRPLRSPDVSFLAQERGTRRELSSGPFTLLSTAEPGVRCGGKLIDPQWVDATLIPSWKARCQEHHKECRGWPIFPGFSQQRPQWVIDVVQMNIVSTPPDARYTALSYVWGGVRQLVTNLANLDNHRRPGAFRPETWTAPDIPKTVRDAMRITEALGERYLWVDALCIVQDDAAFKHAELANMASIYAGSDLTIIAADGEDVSSGLCGIFGVSDARFSRQQVFDLGHGTSVVQRRKWAATPPDNAWKGRCWTFQEGVFSRRKLIFHDGRVSWECAAAVWHEDSNTLDDADDHVSLNKKLGARDVTILGLQSYSIQAMFSMPTPDIGSLTDVLDHFNNRRLTYPEDMCDALAGVARALAHQYPGGFLCGLPVGFFSLALLWEPGETGSRRFPFGTKGPPRLPSWSWIGWKGQHDLSVWKHANLVGEDSDKLKPGHFPNKLQADHSNNTIVIKPLVRWLVHHERGDAGVVIEHCDLIERKRMDGMQATSETLGLDDDSSTDRYRKEGDISGRVPCPYQRDQKTTRKCVHLHPAITNPSLEETLGRNPSFISCRTRRARLSLIFPGTKNRYQLEDKFMGIVGEMQVHLDSPTQQEDRLSISKFWMAGRMRVETVEIAEGSESSLKRDTTRNRDPWDETASAIVTREFVWVLWIEWQRNTAYRRGIGKVDKRSWEALMPEWMDLMLG</sequence>
<name>A0AA40CIZ1_9PEZI</name>
<gene>
    <name evidence="3" type="ORF">B0T16DRAFT_422686</name>
</gene>